<dbReference type="EMBL" id="JAPWGY010000002">
    <property type="protein sequence ID" value="MCZ4280834.1"/>
    <property type="molecule type" value="Genomic_DNA"/>
</dbReference>
<sequence length="132" mass="14854">MSGSRMVTYLDSTYQETLSLIKEARDYIASGTRARHAWLAPEARLQICCESMRLTARLTQVMAWLMMQRAVQSGEVPVEEAAKPENRLSGQVVCGHVQSTPEGTDQKMQDLLGRSHALYVRIARLDSQLDRT</sequence>
<reference evidence="1" key="1">
    <citation type="submission" date="2022-12" db="EMBL/GenBank/DDBJ databases">
        <title>Bacterial isolates from different developmental stages of Nematostella vectensis.</title>
        <authorList>
            <person name="Fraune S."/>
        </authorList>
    </citation>
    <scope>NUCLEOTIDE SEQUENCE</scope>
    <source>
        <strain evidence="1">G21630-S1</strain>
    </source>
</reference>
<dbReference type="Gene3D" id="1.10.8.930">
    <property type="entry name" value="Protein of unknown function DUF1465"/>
    <property type="match status" value="1"/>
</dbReference>
<protein>
    <submittedName>
        <fullName evidence="1">DUF1465 family protein</fullName>
    </submittedName>
</protein>
<proteinExistence type="predicted"/>
<accession>A0ABT4LIA6</accession>
<dbReference type="Pfam" id="PF07323">
    <property type="entry name" value="DUF1465"/>
    <property type="match status" value="1"/>
</dbReference>
<comment type="caution">
    <text evidence="1">The sequence shown here is derived from an EMBL/GenBank/DDBJ whole genome shotgun (WGS) entry which is preliminary data.</text>
</comment>
<dbReference type="Proteomes" id="UP001069802">
    <property type="component" value="Unassembled WGS sequence"/>
</dbReference>
<dbReference type="InterPro" id="IPR038301">
    <property type="entry name" value="AraC-like_sf"/>
</dbReference>
<evidence type="ECO:0000313" key="2">
    <source>
        <dbReference type="Proteomes" id="UP001069802"/>
    </source>
</evidence>
<keyword evidence="2" id="KW-1185">Reference proteome</keyword>
<evidence type="ECO:0000313" key="1">
    <source>
        <dbReference type="EMBL" id="MCZ4280834.1"/>
    </source>
</evidence>
<gene>
    <name evidence="1" type="ORF">O4H49_08610</name>
</gene>
<organism evidence="1 2">
    <name type="scientific">Kiloniella laminariae</name>
    <dbReference type="NCBI Taxonomy" id="454162"/>
    <lineage>
        <taxon>Bacteria</taxon>
        <taxon>Pseudomonadati</taxon>
        <taxon>Pseudomonadota</taxon>
        <taxon>Alphaproteobacteria</taxon>
        <taxon>Rhodospirillales</taxon>
        <taxon>Kiloniellaceae</taxon>
        <taxon>Kiloniella</taxon>
    </lineage>
</organism>
<dbReference type="InterPro" id="IPR010848">
    <property type="entry name" value="DUF1465"/>
</dbReference>
<name>A0ABT4LIA6_9PROT</name>